<comment type="caution">
    <text evidence="2">The sequence shown here is derived from an EMBL/GenBank/DDBJ whole genome shotgun (WGS) entry which is preliminary data.</text>
</comment>
<dbReference type="RefSeq" id="WP_379981147.1">
    <property type="nucleotide sequence ID" value="NZ_JBHSFV010000012.1"/>
</dbReference>
<gene>
    <name evidence="2" type="ORF">ACFO3O_17345</name>
</gene>
<evidence type="ECO:0008006" key="4">
    <source>
        <dbReference type="Google" id="ProtNLM"/>
    </source>
</evidence>
<proteinExistence type="predicted"/>
<organism evidence="2 3">
    <name type="scientific">Dokdonia ponticola</name>
    <dbReference type="NCBI Taxonomy" id="2041041"/>
    <lineage>
        <taxon>Bacteria</taxon>
        <taxon>Pseudomonadati</taxon>
        <taxon>Bacteroidota</taxon>
        <taxon>Flavobacteriia</taxon>
        <taxon>Flavobacteriales</taxon>
        <taxon>Flavobacteriaceae</taxon>
        <taxon>Dokdonia</taxon>
    </lineage>
</organism>
<keyword evidence="1" id="KW-1133">Transmembrane helix</keyword>
<dbReference type="EMBL" id="JBHSFV010000012">
    <property type="protein sequence ID" value="MFC4635680.1"/>
    <property type="molecule type" value="Genomic_DNA"/>
</dbReference>
<dbReference type="SUPFAM" id="SSF47874">
    <property type="entry name" value="Annexin"/>
    <property type="match status" value="1"/>
</dbReference>
<keyword evidence="1" id="KW-0472">Membrane</keyword>
<evidence type="ECO:0000313" key="3">
    <source>
        <dbReference type="Proteomes" id="UP001596043"/>
    </source>
</evidence>
<sequence>MRLVKTHKITVASALGIIVITIGYVSLRAKKRDTRYVQFLEAISRVLANTEGGLDASHAFDLQYKNRVLQSVSQTVITLKTQTAIGYAYQIYSALTPWYLNDDEEKIYGVFRSLKDKVQVSQLVFAYQEEYGSNLIDVLKDRLSTSEIKIIMGIVAKLPPYRTL</sequence>
<keyword evidence="1" id="KW-0812">Transmembrane</keyword>
<dbReference type="InterPro" id="IPR037104">
    <property type="entry name" value="Annexin_sf"/>
</dbReference>
<dbReference type="Proteomes" id="UP001596043">
    <property type="component" value="Unassembled WGS sequence"/>
</dbReference>
<evidence type="ECO:0000313" key="2">
    <source>
        <dbReference type="EMBL" id="MFC4635680.1"/>
    </source>
</evidence>
<keyword evidence="3" id="KW-1185">Reference proteome</keyword>
<accession>A0ABV9I1T9</accession>
<reference evidence="3" key="1">
    <citation type="journal article" date="2019" name="Int. J. Syst. Evol. Microbiol.">
        <title>The Global Catalogue of Microorganisms (GCM) 10K type strain sequencing project: providing services to taxonomists for standard genome sequencing and annotation.</title>
        <authorList>
            <consortium name="The Broad Institute Genomics Platform"/>
            <consortium name="The Broad Institute Genome Sequencing Center for Infectious Disease"/>
            <person name="Wu L."/>
            <person name="Ma J."/>
        </authorList>
    </citation>
    <scope>NUCLEOTIDE SEQUENCE [LARGE SCALE GENOMIC DNA]</scope>
    <source>
        <strain evidence="3">YJ-61-S</strain>
    </source>
</reference>
<protein>
    <recommendedName>
        <fullName evidence="4">Annexin</fullName>
    </recommendedName>
</protein>
<feature type="transmembrane region" description="Helical" evidence="1">
    <location>
        <begin position="6"/>
        <end position="27"/>
    </location>
</feature>
<evidence type="ECO:0000256" key="1">
    <source>
        <dbReference type="SAM" id="Phobius"/>
    </source>
</evidence>
<name>A0ABV9I1T9_9FLAO</name>